<keyword evidence="3" id="KW-1185">Reference proteome</keyword>
<organism evidence="2 3">
    <name type="scientific">Sedimenticola selenatireducens</name>
    <dbReference type="NCBI Taxonomy" id="191960"/>
    <lineage>
        <taxon>Bacteria</taxon>
        <taxon>Pseudomonadati</taxon>
        <taxon>Pseudomonadota</taxon>
        <taxon>Gammaproteobacteria</taxon>
        <taxon>Chromatiales</taxon>
        <taxon>Sedimenticolaceae</taxon>
        <taxon>Sedimenticola</taxon>
    </lineage>
</organism>
<evidence type="ECO:0000313" key="3">
    <source>
        <dbReference type="Proteomes" id="UP000316649"/>
    </source>
</evidence>
<dbReference type="EMBL" id="VMNH01000003">
    <property type="protein sequence ID" value="TVO78483.1"/>
    <property type="molecule type" value="Genomic_DNA"/>
</dbReference>
<comment type="caution">
    <text evidence="2">The sequence shown here is derived from an EMBL/GenBank/DDBJ whole genome shotgun (WGS) entry which is preliminary data.</text>
</comment>
<dbReference type="Proteomes" id="UP000316649">
    <property type="component" value="Unassembled WGS sequence"/>
</dbReference>
<accession>A0A557SM36</accession>
<evidence type="ECO:0000313" key="2">
    <source>
        <dbReference type="EMBL" id="TVO78483.1"/>
    </source>
</evidence>
<name>A0A557SM36_9GAMM</name>
<sequence length="341" mass="38248">MKERVSEFPDRPTIRRGEEPRAQISIESPTAFPKKRSRGGRGLGRLIVFGFIAYWLYHSGLLEHIPEQAVEVYEQVVETWRSADLPFPKTERPPVSSKPQPPRSIPRKIETAIPRTEVPVVVKPQPIRATKEGTSLEVSIGVGFRPVGFKIGAVSQNVPFSGRPGSLHRRLPRFKGPGQKYGSLDLANGRRHAFVLDTDPQGYQLYVDLNRNGDLTDDGAPLVNRGKGRFANVLKLPLDRASGITQLQGDMELWIYTNDQSWRQDALRFYNRTQLAGQLQINGKRYAAYLADNRVIDGNYLNDGISIDVNGDGKIDRRSESLSPGDQITLDGERFSFTVVR</sequence>
<reference evidence="2 3" key="1">
    <citation type="submission" date="2019-07" db="EMBL/GenBank/DDBJ databases">
        <title>The pathways for chlorine oxyanion respiration interact through the shared metabolite chlorate.</title>
        <authorList>
            <person name="Barnum T.P."/>
            <person name="Cheng Y."/>
            <person name="Hill K.A."/>
            <person name="Lucas L.N."/>
            <person name="Carlson H.K."/>
            <person name="Coates J.D."/>
        </authorList>
    </citation>
    <scope>NUCLEOTIDE SEQUENCE [LARGE SCALE GENOMIC DNA]</scope>
    <source>
        <strain evidence="2 3">BK-1</strain>
    </source>
</reference>
<protein>
    <submittedName>
        <fullName evidence="2">Uncharacterized protein</fullName>
    </submittedName>
</protein>
<proteinExistence type="predicted"/>
<dbReference type="AlphaFoldDB" id="A0A557SM36"/>
<gene>
    <name evidence="2" type="ORF">FHP88_02130</name>
</gene>
<feature type="region of interest" description="Disordered" evidence="1">
    <location>
        <begin position="1"/>
        <end position="37"/>
    </location>
</feature>
<feature type="region of interest" description="Disordered" evidence="1">
    <location>
        <begin position="87"/>
        <end position="106"/>
    </location>
</feature>
<feature type="compositionally biased region" description="Basic and acidic residues" evidence="1">
    <location>
        <begin position="1"/>
        <end position="21"/>
    </location>
</feature>
<evidence type="ECO:0000256" key="1">
    <source>
        <dbReference type="SAM" id="MobiDB-lite"/>
    </source>
</evidence>
<dbReference type="OrthoDB" id="9256147at2"/>
<dbReference type="RefSeq" id="WP_144357329.1">
    <property type="nucleotide sequence ID" value="NZ_VMNH01000003.1"/>
</dbReference>